<dbReference type="SUPFAM" id="SSF56935">
    <property type="entry name" value="Porins"/>
    <property type="match status" value="1"/>
</dbReference>
<evidence type="ECO:0000259" key="8">
    <source>
        <dbReference type="Pfam" id="PF07715"/>
    </source>
</evidence>
<comment type="caution">
    <text evidence="9">The sequence shown here is derived from an EMBL/GenBank/DDBJ whole genome shotgun (WGS) entry which is preliminary data.</text>
</comment>
<name>A0ABP7RZE0_9SPHN</name>
<evidence type="ECO:0000256" key="5">
    <source>
        <dbReference type="SAM" id="MobiDB-lite"/>
    </source>
</evidence>
<dbReference type="RefSeq" id="WP_344709593.1">
    <property type="nucleotide sequence ID" value="NZ_BAAAZD010000001.1"/>
</dbReference>
<keyword evidence="9" id="KW-0675">Receptor</keyword>
<sequence>MIRGHRIGLDAIRWCTLGSASALALIAAQPAFAQQSAPAKSPPPKEEEEPATTPEATADSGDIVVTGFRAALGSAQSRKRRADTVVDVITAEDIGALPDRSVAEALQRVPGINIGRFEKTSDPDRFSVEGTGVILRGLPFVRSELNGRDIFSATGGRELSFNDLSPELLGRVEVFKNVTADMVDGGISGTVNLVTRKPLDKRGLTIAGTVEANYGDMAKKWTPGVSFLVSNTFDTGIGTFGLQAGFADSKLTSRTDASQLTDPCYRKASLDGPCLRVVPVDSAGFGSTPNFTEANFPPPGTVVAPKGAGVRTTELERKRRAYNASVQWEAPGGNFVATAEWLRSKTTFFTDEYALLAQVNDDALFPVPRAGSTWKFDSNNIFQSGILTQRPGDAYANPFGRGGIPLESVRFQRKAKGTTEDFSFDAKWNVTDRLRLNFEAQRIKSDLSRDSVIGAMNTWADVAIDASGKTPQVTFLAPQGSPADYFSSGFSTYYWFLLDSLEKNDAKLSSLRADGEFDISETGFFKKARFGARWADRDRTTRNTNFSTWGNLSAPWAGRAGCAPWNAGPNCPFVPGRFFTGLPGQEFAIAGGAYVNDFPKYSSVRSPFADNFQRGNAPIPLPGGSAYFFGGDDFLGEYLAGISKKQAQEINTFSQTPNPFFGVQGRSFTQIDGTTVTCGPFCPPEISDVGEVTKAAYGRIDFGTQLSDGVKVDGNFGLRYVQTRVKTAGLIGFPNGFFFDNGPAGNKDGKVQVAEITASCQQTPPGQALPGYCSLSTTRQQEFADAHTGEFLVDDRAITFDHFLPSFNARFDFGRGMLARVAVSKGLSRPDLNLFSSGGSIGDNTNDLRAQGTLANGPLFQLFTGNRNVRPVTSWNYDLSLEWYFARVGSLTAAMFYKDIKGIVNGGIALVPFTSPKGVTIPVEVNGPINSSGGKLKGFEIAYQHAWDFLPGLLSGFGTQLTYTYVDGGDFTNTQVGGASRSSFASRQPLAGISKHTANAVLFYEKGKFAARTAYNWRSDFLITPRDDIFPFSPIWQEGGGQLDASVFYNLSKQLKLGVQGVNLLDEVTRTTQVIDFQGNRVTRSAFRNDRRFTFLARFEF</sequence>
<dbReference type="Pfam" id="PF00593">
    <property type="entry name" value="TonB_dep_Rec_b-barrel"/>
    <property type="match status" value="1"/>
</dbReference>
<dbReference type="PANTHER" id="PTHR40980">
    <property type="entry name" value="PLUG DOMAIN-CONTAINING PROTEIN"/>
    <property type="match status" value="1"/>
</dbReference>
<keyword evidence="2 4" id="KW-0472">Membrane</keyword>
<feature type="domain" description="TonB-dependent receptor plug" evidence="8">
    <location>
        <begin position="79"/>
        <end position="189"/>
    </location>
</feature>
<dbReference type="EMBL" id="BAAAZD010000001">
    <property type="protein sequence ID" value="GAA4004266.1"/>
    <property type="molecule type" value="Genomic_DNA"/>
</dbReference>
<feature type="region of interest" description="Disordered" evidence="5">
    <location>
        <begin position="34"/>
        <end position="60"/>
    </location>
</feature>
<dbReference type="Gene3D" id="2.170.130.10">
    <property type="entry name" value="TonB-dependent receptor, plug domain"/>
    <property type="match status" value="1"/>
</dbReference>
<dbReference type="Proteomes" id="UP001501310">
    <property type="component" value="Unassembled WGS sequence"/>
</dbReference>
<evidence type="ECO:0000256" key="6">
    <source>
        <dbReference type="SAM" id="SignalP"/>
    </source>
</evidence>
<dbReference type="InterPro" id="IPR036942">
    <property type="entry name" value="Beta-barrel_TonB_sf"/>
</dbReference>
<keyword evidence="10" id="KW-1185">Reference proteome</keyword>
<evidence type="ECO:0000259" key="7">
    <source>
        <dbReference type="Pfam" id="PF00593"/>
    </source>
</evidence>
<keyword evidence="6" id="KW-0732">Signal</keyword>
<dbReference type="PANTHER" id="PTHR40980:SF3">
    <property type="entry name" value="TONB-DEPENDENT RECEPTOR-LIKE BETA-BARREL DOMAIN-CONTAINING PROTEIN"/>
    <property type="match status" value="1"/>
</dbReference>
<accession>A0ABP7RZE0</accession>
<keyword evidence="4" id="KW-0798">TonB box</keyword>
<dbReference type="NCBIfam" id="TIGR01782">
    <property type="entry name" value="TonB-Xanth-Caul"/>
    <property type="match status" value="1"/>
</dbReference>
<reference evidence="10" key="1">
    <citation type="journal article" date="2019" name="Int. J. Syst. Evol. Microbiol.">
        <title>The Global Catalogue of Microorganisms (GCM) 10K type strain sequencing project: providing services to taxonomists for standard genome sequencing and annotation.</title>
        <authorList>
            <consortium name="The Broad Institute Genomics Platform"/>
            <consortium name="The Broad Institute Genome Sequencing Center for Infectious Disease"/>
            <person name="Wu L."/>
            <person name="Ma J."/>
        </authorList>
    </citation>
    <scope>NUCLEOTIDE SEQUENCE [LARGE SCALE GENOMIC DNA]</scope>
    <source>
        <strain evidence="10">JCM 16603</strain>
    </source>
</reference>
<proteinExistence type="inferred from homology"/>
<evidence type="ECO:0000256" key="1">
    <source>
        <dbReference type="ARBA" id="ARBA00004442"/>
    </source>
</evidence>
<feature type="signal peptide" evidence="6">
    <location>
        <begin position="1"/>
        <end position="33"/>
    </location>
</feature>
<dbReference type="Gene3D" id="2.40.170.20">
    <property type="entry name" value="TonB-dependent receptor, beta-barrel domain"/>
    <property type="match status" value="1"/>
</dbReference>
<feature type="chain" id="PRO_5046492847" evidence="6">
    <location>
        <begin position="34"/>
        <end position="1101"/>
    </location>
</feature>
<gene>
    <name evidence="9" type="ORF">GCM10022211_15350</name>
</gene>
<evidence type="ECO:0000313" key="10">
    <source>
        <dbReference type="Proteomes" id="UP001501310"/>
    </source>
</evidence>
<evidence type="ECO:0000313" key="9">
    <source>
        <dbReference type="EMBL" id="GAA4004266.1"/>
    </source>
</evidence>
<keyword evidence="3" id="KW-0998">Cell outer membrane</keyword>
<dbReference type="InterPro" id="IPR012910">
    <property type="entry name" value="Plug_dom"/>
</dbReference>
<protein>
    <submittedName>
        <fullName evidence="9">TonB-dependent receptor</fullName>
    </submittedName>
</protein>
<feature type="domain" description="TonB-dependent receptor-like beta-barrel" evidence="7">
    <location>
        <begin position="496"/>
        <end position="1064"/>
    </location>
</feature>
<evidence type="ECO:0000256" key="2">
    <source>
        <dbReference type="ARBA" id="ARBA00023136"/>
    </source>
</evidence>
<dbReference type="InterPro" id="IPR037066">
    <property type="entry name" value="Plug_dom_sf"/>
</dbReference>
<organism evidence="9 10">
    <name type="scientific">Sphingomonas humi</name>
    <dbReference type="NCBI Taxonomy" id="335630"/>
    <lineage>
        <taxon>Bacteria</taxon>
        <taxon>Pseudomonadati</taxon>
        <taxon>Pseudomonadota</taxon>
        <taxon>Alphaproteobacteria</taxon>
        <taxon>Sphingomonadales</taxon>
        <taxon>Sphingomonadaceae</taxon>
        <taxon>Sphingomonas</taxon>
    </lineage>
</organism>
<comment type="similarity">
    <text evidence="4">Belongs to the TonB-dependent receptor family.</text>
</comment>
<evidence type="ECO:0000256" key="3">
    <source>
        <dbReference type="ARBA" id="ARBA00023237"/>
    </source>
</evidence>
<dbReference type="InterPro" id="IPR000531">
    <property type="entry name" value="Beta-barrel_TonB"/>
</dbReference>
<comment type="subcellular location">
    <subcellularLocation>
        <location evidence="1 4">Cell outer membrane</location>
    </subcellularLocation>
</comment>
<dbReference type="InterPro" id="IPR010104">
    <property type="entry name" value="TonB_rcpt_bac"/>
</dbReference>
<dbReference type="Pfam" id="PF07715">
    <property type="entry name" value="Plug"/>
    <property type="match status" value="1"/>
</dbReference>
<evidence type="ECO:0000256" key="4">
    <source>
        <dbReference type="RuleBase" id="RU003357"/>
    </source>
</evidence>